<name>I0LB14_9ACTN</name>
<organism evidence="1 2">
    <name type="scientific">Micromonospora lupini str. Lupac 08</name>
    <dbReference type="NCBI Taxonomy" id="1150864"/>
    <lineage>
        <taxon>Bacteria</taxon>
        <taxon>Bacillati</taxon>
        <taxon>Actinomycetota</taxon>
        <taxon>Actinomycetes</taxon>
        <taxon>Micromonosporales</taxon>
        <taxon>Micromonosporaceae</taxon>
        <taxon>Micromonospora</taxon>
    </lineage>
</organism>
<comment type="caution">
    <text evidence="1">The sequence shown here is derived from an EMBL/GenBank/DDBJ whole genome shotgun (WGS) entry which is preliminary data.</text>
</comment>
<evidence type="ECO:0000313" key="1">
    <source>
        <dbReference type="EMBL" id="CCH21011.1"/>
    </source>
</evidence>
<dbReference type="EMBL" id="CAIE01000039">
    <property type="protein sequence ID" value="CCH21011.1"/>
    <property type="molecule type" value="Genomic_DNA"/>
</dbReference>
<dbReference type="AlphaFoldDB" id="I0LB14"/>
<keyword evidence="2" id="KW-1185">Reference proteome</keyword>
<dbReference type="eggNOG" id="ENOG502ZIDU">
    <property type="taxonomic scope" value="Bacteria"/>
</dbReference>
<protein>
    <submittedName>
        <fullName evidence="1">Uncharacterized protein</fullName>
    </submittedName>
</protein>
<gene>
    <name evidence="1" type="ORF">MILUP08_45905</name>
</gene>
<dbReference type="STRING" id="1150864.MILUP08_45905"/>
<reference evidence="2" key="1">
    <citation type="journal article" date="2012" name="J. Bacteriol.">
        <title>Genome Sequence of Micromonospora lupini Lupac 08, Isolated from Root Nodules of Lupinus angustifolius.</title>
        <authorList>
            <person name="Alonso-Vega P."/>
            <person name="Normand P."/>
            <person name="Bacigalupe R."/>
            <person name="Pujic P."/>
            <person name="Lajus A."/>
            <person name="Vallenet D."/>
            <person name="Carro L."/>
            <person name="Coll P."/>
            <person name="Trujillo M.E."/>
        </authorList>
    </citation>
    <scope>NUCLEOTIDE SEQUENCE [LARGE SCALE GENOMIC DNA]</scope>
    <source>
        <strain evidence="2">Lupac 08</strain>
    </source>
</reference>
<proteinExistence type="predicted"/>
<evidence type="ECO:0000313" key="2">
    <source>
        <dbReference type="Proteomes" id="UP000003448"/>
    </source>
</evidence>
<dbReference type="Proteomes" id="UP000003448">
    <property type="component" value="Unassembled WGS sequence"/>
</dbReference>
<sequence>MTRQQATATGMVRPFDTTGRCGVSFLRAAPAEEGTITLSPTLGVAAISVWPGIKTPEGARIGMSSAEMLRMYPGYKAAEGAEAANARGYVTVPGNDKASYRIATRNGKVTSLTLQFRNQDCYE</sequence>
<accession>I0LB14</accession>